<dbReference type="Proteomes" id="UP001331561">
    <property type="component" value="Unassembled WGS sequence"/>
</dbReference>
<name>A0ABU6K5A1_9RHOO</name>
<keyword evidence="2" id="KW-1185">Reference proteome</keyword>
<comment type="caution">
    <text evidence="1">The sequence shown here is derived from an EMBL/GenBank/DDBJ whole genome shotgun (WGS) entry which is preliminary data.</text>
</comment>
<accession>A0ABU6K5A1</accession>
<dbReference type="RefSeq" id="WP_327599733.1">
    <property type="nucleotide sequence ID" value="NZ_JAYXHS010000002.1"/>
</dbReference>
<gene>
    <name evidence="1" type="ORF">VVD49_13650</name>
</gene>
<sequence length="143" mass="16414">MTARNWDNERFQLLQNREMAMPDEIIQYKKGVFTNDGQSDVDGFAEKLEKMARQIKEAGKITVYYGFHGTEEGKFSHAFDEGELEKSLRIAKEFPEAMMVQISSPTDSKIDYKAHDSHGHALFTWCDSENYIRANKCLPNIVG</sequence>
<organism evidence="1 2">
    <name type="scientific">Uliginosibacterium silvisoli</name>
    <dbReference type="NCBI Taxonomy" id="3114758"/>
    <lineage>
        <taxon>Bacteria</taxon>
        <taxon>Pseudomonadati</taxon>
        <taxon>Pseudomonadota</taxon>
        <taxon>Betaproteobacteria</taxon>
        <taxon>Rhodocyclales</taxon>
        <taxon>Zoogloeaceae</taxon>
        <taxon>Uliginosibacterium</taxon>
    </lineage>
</organism>
<evidence type="ECO:0000313" key="1">
    <source>
        <dbReference type="EMBL" id="MEC5386774.1"/>
    </source>
</evidence>
<evidence type="ECO:0000313" key="2">
    <source>
        <dbReference type="Proteomes" id="UP001331561"/>
    </source>
</evidence>
<protein>
    <submittedName>
        <fullName evidence="1">Uncharacterized protein</fullName>
    </submittedName>
</protein>
<dbReference type="EMBL" id="JAYXHS010000002">
    <property type="protein sequence ID" value="MEC5386774.1"/>
    <property type="molecule type" value="Genomic_DNA"/>
</dbReference>
<reference evidence="1 2" key="1">
    <citation type="submission" date="2024-01" db="EMBL/GenBank/DDBJ databases">
        <title>Uliginosibacterium soil sp. nov.</title>
        <authorList>
            <person name="Lv Y."/>
        </authorList>
    </citation>
    <scope>NUCLEOTIDE SEQUENCE [LARGE SCALE GENOMIC DNA]</scope>
    <source>
        <strain evidence="1 2">H3</strain>
    </source>
</reference>
<proteinExistence type="predicted"/>